<dbReference type="AlphaFoldDB" id="A0A0K6HNA2"/>
<keyword evidence="2 3" id="KW-0378">Hydrolase</keyword>
<dbReference type="Proteomes" id="UP000183900">
    <property type="component" value="Unassembled WGS sequence"/>
</dbReference>
<reference evidence="6" key="1">
    <citation type="submission" date="2015-08" db="EMBL/GenBank/DDBJ databases">
        <authorList>
            <person name="Varghese N."/>
        </authorList>
    </citation>
    <scope>NUCLEOTIDE SEQUENCE [LARGE SCALE GENOMIC DNA]</scope>
    <source>
        <strain evidence="6">DSM 23407</strain>
    </source>
</reference>
<dbReference type="PANTHER" id="PTHR43046">
    <property type="entry name" value="GDP-MANNOSE MANNOSYL HYDROLASE"/>
    <property type="match status" value="1"/>
</dbReference>
<comment type="similarity">
    <text evidence="3">Belongs to the Nudix hydrolase family.</text>
</comment>
<dbReference type="InterPro" id="IPR020476">
    <property type="entry name" value="Nudix_hydrolase"/>
</dbReference>
<dbReference type="Pfam" id="PF00293">
    <property type="entry name" value="NUDIX"/>
    <property type="match status" value="1"/>
</dbReference>
<evidence type="ECO:0000259" key="4">
    <source>
        <dbReference type="PROSITE" id="PS51462"/>
    </source>
</evidence>
<gene>
    <name evidence="5" type="ORF">Ga0061067_101385</name>
</gene>
<proteinExistence type="inferred from homology"/>
<dbReference type="OrthoDB" id="9800065at2"/>
<sequence length="167" mass="18842">MFSILPRMYKVLRILPPVLLRRVIHFANLFRSAHTLGVRVVIRDANGYVLLVKHTYLPGWYLPGGSVDVGETLQQAAVREVFEETGIVAQAEPHLLGIYHNREGSSRDHVALFEIPVWQPPVSSPVPNKEIQEARFFSPNALPVDITGATQRRVDEISGRLHPSAYW</sequence>
<organism evidence="5 6">
    <name type="scientific">Pannonibacter indicus</name>
    <dbReference type="NCBI Taxonomy" id="466044"/>
    <lineage>
        <taxon>Bacteria</taxon>
        <taxon>Pseudomonadati</taxon>
        <taxon>Pseudomonadota</taxon>
        <taxon>Alphaproteobacteria</taxon>
        <taxon>Hyphomicrobiales</taxon>
        <taxon>Stappiaceae</taxon>
        <taxon>Pannonibacter</taxon>
    </lineage>
</organism>
<dbReference type="EMBL" id="CYHE01000001">
    <property type="protein sequence ID" value="CUA92263.1"/>
    <property type="molecule type" value="Genomic_DNA"/>
</dbReference>
<dbReference type="PROSITE" id="PS00893">
    <property type="entry name" value="NUDIX_BOX"/>
    <property type="match status" value="1"/>
</dbReference>
<dbReference type="InterPro" id="IPR020084">
    <property type="entry name" value="NUDIX_hydrolase_CS"/>
</dbReference>
<evidence type="ECO:0000256" key="3">
    <source>
        <dbReference type="RuleBase" id="RU003476"/>
    </source>
</evidence>
<evidence type="ECO:0000256" key="2">
    <source>
        <dbReference type="ARBA" id="ARBA00022801"/>
    </source>
</evidence>
<feature type="domain" description="Nudix hydrolase" evidence="4">
    <location>
        <begin position="33"/>
        <end position="163"/>
    </location>
</feature>
<dbReference type="SUPFAM" id="SSF55811">
    <property type="entry name" value="Nudix"/>
    <property type="match status" value="1"/>
</dbReference>
<comment type="cofactor">
    <cofactor evidence="1">
        <name>Mg(2+)</name>
        <dbReference type="ChEBI" id="CHEBI:18420"/>
    </cofactor>
</comment>
<evidence type="ECO:0000256" key="1">
    <source>
        <dbReference type="ARBA" id="ARBA00001946"/>
    </source>
</evidence>
<dbReference type="PROSITE" id="PS51462">
    <property type="entry name" value="NUDIX"/>
    <property type="match status" value="1"/>
</dbReference>
<protein>
    <submittedName>
        <fullName evidence="5">ADP-ribose pyrophosphatase YjhB, NUDIX family</fullName>
    </submittedName>
</protein>
<accession>A0A0K6HNA2</accession>
<dbReference type="Gene3D" id="3.90.79.10">
    <property type="entry name" value="Nucleoside Triphosphate Pyrophosphohydrolase"/>
    <property type="match status" value="1"/>
</dbReference>
<dbReference type="InterPro" id="IPR000086">
    <property type="entry name" value="NUDIX_hydrolase_dom"/>
</dbReference>
<name>A0A0K6HNA2_9HYPH</name>
<dbReference type="GO" id="GO:0016787">
    <property type="term" value="F:hydrolase activity"/>
    <property type="evidence" value="ECO:0007669"/>
    <property type="project" value="UniProtKB-KW"/>
</dbReference>
<dbReference type="InterPro" id="IPR015797">
    <property type="entry name" value="NUDIX_hydrolase-like_dom_sf"/>
</dbReference>
<dbReference type="PANTHER" id="PTHR43046:SF14">
    <property type="entry name" value="MUTT_NUDIX FAMILY PROTEIN"/>
    <property type="match status" value="1"/>
</dbReference>
<keyword evidence="6" id="KW-1185">Reference proteome</keyword>
<evidence type="ECO:0000313" key="6">
    <source>
        <dbReference type="Proteomes" id="UP000183900"/>
    </source>
</evidence>
<dbReference type="PRINTS" id="PR00502">
    <property type="entry name" value="NUDIXFAMILY"/>
</dbReference>
<evidence type="ECO:0000313" key="5">
    <source>
        <dbReference type="EMBL" id="CUA92263.1"/>
    </source>
</evidence>